<evidence type="ECO:0000256" key="2">
    <source>
        <dbReference type="ARBA" id="ARBA00010231"/>
    </source>
</evidence>
<evidence type="ECO:0000256" key="3">
    <source>
        <dbReference type="ARBA" id="ARBA00022553"/>
    </source>
</evidence>
<reference evidence="10 11" key="1">
    <citation type="submission" date="2016-12" db="EMBL/GenBank/DDBJ databases">
        <authorList>
            <person name="Song W.-J."/>
            <person name="Kurnit D.M."/>
        </authorList>
    </citation>
    <scope>NUCLEOTIDE SEQUENCE [LARGE SCALE GENOMIC DNA]</scope>
    <source>
        <strain evidence="10 11">175</strain>
    </source>
</reference>
<protein>
    <submittedName>
        <fullName evidence="10">Phosphomannomutase</fullName>
    </submittedName>
</protein>
<keyword evidence="3" id="KW-0597">Phosphoprotein</keyword>
<evidence type="ECO:0000259" key="8">
    <source>
        <dbReference type="Pfam" id="PF02878"/>
    </source>
</evidence>
<keyword evidence="4" id="KW-0479">Metal-binding</keyword>
<feature type="domain" description="Alpha-D-phosphohexomutase C-terminal" evidence="7">
    <location>
        <begin position="505"/>
        <end position="559"/>
    </location>
</feature>
<evidence type="ECO:0000313" key="11">
    <source>
        <dbReference type="Proteomes" id="UP000192923"/>
    </source>
</evidence>
<dbReference type="SUPFAM" id="SSF55957">
    <property type="entry name" value="Phosphoglucomutase, C-terminal domain"/>
    <property type="match status" value="1"/>
</dbReference>
<dbReference type="InterPro" id="IPR036900">
    <property type="entry name" value="A-D-PHexomutase_C_sf"/>
</dbReference>
<dbReference type="InterPro" id="IPR005846">
    <property type="entry name" value="A-D-PHexomutase_a/b/a-III"/>
</dbReference>
<feature type="domain" description="Alpha-D-phosphohexomutase alpha/beta/alpha" evidence="8">
    <location>
        <begin position="23"/>
        <end position="166"/>
    </location>
</feature>
<dbReference type="PANTHER" id="PTHR42946">
    <property type="entry name" value="PHOSPHOHEXOSE MUTASE"/>
    <property type="match status" value="1"/>
</dbReference>
<dbReference type="GO" id="GO:0004615">
    <property type="term" value="F:phosphomannomutase activity"/>
    <property type="evidence" value="ECO:0007669"/>
    <property type="project" value="TreeGrafter"/>
</dbReference>
<evidence type="ECO:0000256" key="6">
    <source>
        <dbReference type="ARBA" id="ARBA00023235"/>
    </source>
</evidence>
<comment type="similarity">
    <text evidence="2">Belongs to the phosphohexose mutase family.</text>
</comment>
<feature type="domain" description="Alpha-D-phosphohexomutase alpha/beta/alpha" evidence="9">
    <location>
        <begin position="314"/>
        <end position="430"/>
    </location>
</feature>
<keyword evidence="11" id="KW-1185">Reference proteome</keyword>
<proteinExistence type="inferred from homology"/>
<evidence type="ECO:0000256" key="4">
    <source>
        <dbReference type="ARBA" id="ARBA00022723"/>
    </source>
</evidence>
<accession>A0A1Y6D0Z3</accession>
<sequence>MTPASYPPDSLRARLAYEPRAANFGTSGRRGEVIHLTQLEIYLCALGELEYLQALPVVDGGIVRGEEFFYAYDLRPSSSAYVGNNPRRGELAQAVEAAIRAAGMLPVNLGRIPTPALTRYALAQGKGSMMITGSHIPFDRNGYKTNTSRGELLKQHEAPVNAQVRTVRERLYAEPYASSPFDADGLFKTGQRDLAPENPAAALAYVRRYIDFFGAGALAGIRLLAYQHSAVGRDILVEILRGLGAEVFPAGRSETFMPIDTENIDAAQLATLQALHDAAVAAHGPVDAVVSTDGDSDRPLILGVDSGAVRFFGGDLVGMIAAEYLGADAVVVPISCNDAIDRGPLRSLLEPKTRIGSPFVIAGMEAARAQGKHAVCGWEANGGFLTGSDIVKHGRTLAALPTRDALLPLVAVLVAAKERGLSLTALFGLLPRRYSRAALLKDFPRPVSLRILARFTPENPAIRELVFAQAETSALDANRRAVTLTAAEAAACAALRAELAEYFGAAAGFDAITALNYVDGVRVYFANGDVAHLRPSGNADELRIYAVADTQARADAIAAWAVAEPDGMLRRLERLVG</sequence>
<name>A0A1Y6D0Z3_9GAMM</name>
<dbReference type="Pfam" id="PF00408">
    <property type="entry name" value="PGM_PMM_IV"/>
    <property type="match status" value="1"/>
</dbReference>
<dbReference type="GO" id="GO:0005975">
    <property type="term" value="P:carbohydrate metabolic process"/>
    <property type="evidence" value="ECO:0007669"/>
    <property type="project" value="InterPro"/>
</dbReference>
<dbReference type="GO" id="GO:0000287">
    <property type="term" value="F:magnesium ion binding"/>
    <property type="evidence" value="ECO:0007669"/>
    <property type="project" value="InterPro"/>
</dbReference>
<dbReference type="STRING" id="1760988.SAMN02949497_1831"/>
<dbReference type="InterPro" id="IPR016066">
    <property type="entry name" value="A-D-PHexomutase_CS"/>
</dbReference>
<gene>
    <name evidence="10" type="ORF">SAMN02949497_1831</name>
</gene>
<dbReference type="PROSITE" id="PS00710">
    <property type="entry name" value="PGM_PMM"/>
    <property type="match status" value="1"/>
</dbReference>
<dbReference type="InterPro" id="IPR005844">
    <property type="entry name" value="A-D-PHexomutase_a/b/a-I"/>
</dbReference>
<dbReference type="SUPFAM" id="SSF53738">
    <property type="entry name" value="Phosphoglucomutase, first 3 domains"/>
    <property type="match status" value="2"/>
</dbReference>
<dbReference type="Pfam" id="PF02880">
    <property type="entry name" value="PGM_PMM_III"/>
    <property type="match status" value="1"/>
</dbReference>
<dbReference type="OrthoDB" id="9803322at2"/>
<keyword evidence="5" id="KW-0460">Magnesium</keyword>
<dbReference type="InterPro" id="IPR016055">
    <property type="entry name" value="A-D-PHexomutase_a/b/a-I/II/III"/>
</dbReference>
<evidence type="ECO:0000256" key="5">
    <source>
        <dbReference type="ARBA" id="ARBA00022842"/>
    </source>
</evidence>
<evidence type="ECO:0000313" key="10">
    <source>
        <dbReference type="EMBL" id="SMF94513.1"/>
    </source>
</evidence>
<keyword evidence="6" id="KW-0413">Isomerase</keyword>
<dbReference type="InterPro" id="IPR005843">
    <property type="entry name" value="A-D-PHexomutase_C"/>
</dbReference>
<dbReference type="PANTHER" id="PTHR42946:SF1">
    <property type="entry name" value="PHOSPHOGLUCOMUTASE (ALPHA-D-GLUCOSE-1,6-BISPHOSPHATE-DEPENDENT)"/>
    <property type="match status" value="1"/>
</dbReference>
<organism evidence="10 11">
    <name type="scientific">Methylomagnum ishizawai</name>
    <dbReference type="NCBI Taxonomy" id="1760988"/>
    <lineage>
        <taxon>Bacteria</taxon>
        <taxon>Pseudomonadati</taxon>
        <taxon>Pseudomonadota</taxon>
        <taxon>Gammaproteobacteria</taxon>
        <taxon>Methylococcales</taxon>
        <taxon>Methylococcaceae</taxon>
        <taxon>Methylomagnum</taxon>
    </lineage>
</organism>
<dbReference type="Pfam" id="PF02878">
    <property type="entry name" value="PGM_PMM_I"/>
    <property type="match status" value="1"/>
</dbReference>
<dbReference type="EMBL" id="FXAM01000001">
    <property type="protein sequence ID" value="SMF94513.1"/>
    <property type="molecule type" value="Genomic_DNA"/>
</dbReference>
<dbReference type="InterPro" id="IPR050060">
    <property type="entry name" value="Phosphoglucosamine_mutase"/>
</dbReference>
<dbReference type="Gene3D" id="3.40.120.10">
    <property type="entry name" value="Alpha-D-Glucose-1,6-Bisphosphate, subunit A, domain 3"/>
    <property type="match status" value="3"/>
</dbReference>
<dbReference type="Proteomes" id="UP000192923">
    <property type="component" value="Unassembled WGS sequence"/>
</dbReference>
<evidence type="ECO:0000259" key="9">
    <source>
        <dbReference type="Pfam" id="PF02880"/>
    </source>
</evidence>
<evidence type="ECO:0000256" key="1">
    <source>
        <dbReference type="ARBA" id="ARBA00001946"/>
    </source>
</evidence>
<dbReference type="RefSeq" id="WP_085211961.1">
    <property type="nucleotide sequence ID" value="NZ_FXAM01000001.1"/>
</dbReference>
<dbReference type="AlphaFoldDB" id="A0A1Y6D0Z3"/>
<comment type="cofactor">
    <cofactor evidence="1">
        <name>Mg(2+)</name>
        <dbReference type="ChEBI" id="CHEBI:18420"/>
    </cofactor>
</comment>
<dbReference type="Gene3D" id="3.30.310.50">
    <property type="entry name" value="Alpha-D-phosphohexomutase, C-terminal domain"/>
    <property type="match status" value="1"/>
</dbReference>
<evidence type="ECO:0000259" key="7">
    <source>
        <dbReference type="Pfam" id="PF00408"/>
    </source>
</evidence>